<organism evidence="1 2">
    <name type="scientific">Caenorhabditis japonica</name>
    <dbReference type="NCBI Taxonomy" id="281687"/>
    <lineage>
        <taxon>Eukaryota</taxon>
        <taxon>Metazoa</taxon>
        <taxon>Ecdysozoa</taxon>
        <taxon>Nematoda</taxon>
        <taxon>Chromadorea</taxon>
        <taxon>Rhabditida</taxon>
        <taxon>Rhabditina</taxon>
        <taxon>Rhabditomorpha</taxon>
        <taxon>Rhabditoidea</taxon>
        <taxon>Rhabditidae</taxon>
        <taxon>Peloderinae</taxon>
        <taxon>Caenorhabditis</taxon>
    </lineage>
</organism>
<name>A0A8R1HQM5_CAEJA</name>
<keyword evidence="2" id="KW-1185">Reference proteome</keyword>
<evidence type="ECO:0000313" key="2">
    <source>
        <dbReference type="Proteomes" id="UP000005237"/>
    </source>
</evidence>
<evidence type="ECO:0000313" key="1">
    <source>
        <dbReference type="EnsemblMetazoa" id="CJA08917.1"/>
    </source>
</evidence>
<proteinExistence type="predicted"/>
<sequence length="245" mass="27543">MRRPLGNSPPPIVNVAAPTASIIRQVSASFITAQIPIRVNGPCHALITSEDSMEMFCSAPLKQPNSSSAVGLSGNPVKMVGANVIKFQIGRSKSTISPTSQREGAHQLAPRITRSSSETTFCPSCQNSLPITQRLVFSSAERLYKWETNTKAAIVQETKRPIPKSKLRIQPTTINRRQCRCYRERPQRPPETPVDYRQRHEQKTIHRHTIQAATSFTKSYPTDGDDDIIPQNLRRTRRKTVRFQN</sequence>
<dbReference type="EnsemblMetazoa" id="CJA08917.1">
    <property type="protein sequence ID" value="CJA08917.1"/>
    <property type="gene ID" value="WBGene00128122"/>
</dbReference>
<reference evidence="1" key="2">
    <citation type="submission" date="2022-06" db="UniProtKB">
        <authorList>
            <consortium name="EnsemblMetazoa"/>
        </authorList>
    </citation>
    <scope>IDENTIFICATION</scope>
    <source>
        <strain evidence="1">DF5081</strain>
    </source>
</reference>
<protein>
    <submittedName>
        <fullName evidence="1">Uncharacterized protein</fullName>
    </submittedName>
</protein>
<dbReference type="Proteomes" id="UP000005237">
    <property type="component" value="Unassembled WGS sequence"/>
</dbReference>
<dbReference type="AlphaFoldDB" id="A0A8R1HQM5"/>
<accession>A0A8R1HQM5</accession>
<reference evidence="2" key="1">
    <citation type="submission" date="2010-08" db="EMBL/GenBank/DDBJ databases">
        <authorList>
            <consortium name="Caenorhabditis japonica Sequencing Consortium"/>
            <person name="Wilson R.K."/>
        </authorList>
    </citation>
    <scope>NUCLEOTIDE SEQUENCE [LARGE SCALE GENOMIC DNA]</scope>
    <source>
        <strain evidence="2">DF5081</strain>
    </source>
</reference>